<proteinExistence type="predicted"/>
<keyword evidence="3" id="KW-1185">Reference proteome</keyword>
<feature type="compositionally biased region" description="Low complexity" evidence="1">
    <location>
        <begin position="30"/>
        <end position="39"/>
    </location>
</feature>
<sequence>MCRQEDRKVPRGGCRQQGIDAIGGPPPVPAAVALPDGGPKVPSDEPHEGGQRTLGGLHESQGVHLRHPMGGLHQSEVEIVGG</sequence>
<name>A0ABN1GS51_9ACTN</name>
<gene>
    <name evidence="2" type="ORF">GCM10010394_55150</name>
</gene>
<dbReference type="EMBL" id="BAAACA010000038">
    <property type="protein sequence ID" value="GAA0617854.1"/>
    <property type="molecule type" value="Genomic_DNA"/>
</dbReference>
<dbReference type="Proteomes" id="UP001500668">
    <property type="component" value="Unassembled WGS sequence"/>
</dbReference>
<feature type="region of interest" description="Disordered" evidence="1">
    <location>
        <begin position="1"/>
        <end position="56"/>
    </location>
</feature>
<reference evidence="2 3" key="1">
    <citation type="journal article" date="2019" name="Int. J. Syst. Evol. Microbiol.">
        <title>The Global Catalogue of Microorganisms (GCM) 10K type strain sequencing project: providing services to taxonomists for standard genome sequencing and annotation.</title>
        <authorList>
            <consortium name="The Broad Institute Genomics Platform"/>
            <consortium name="The Broad Institute Genome Sequencing Center for Infectious Disease"/>
            <person name="Wu L."/>
            <person name="Ma J."/>
        </authorList>
    </citation>
    <scope>NUCLEOTIDE SEQUENCE [LARGE SCALE GENOMIC DNA]</scope>
    <source>
        <strain evidence="2 3">JCM 5067</strain>
    </source>
</reference>
<evidence type="ECO:0000313" key="3">
    <source>
        <dbReference type="Proteomes" id="UP001500668"/>
    </source>
</evidence>
<comment type="caution">
    <text evidence="2">The sequence shown here is derived from an EMBL/GenBank/DDBJ whole genome shotgun (WGS) entry which is preliminary data.</text>
</comment>
<evidence type="ECO:0000256" key="1">
    <source>
        <dbReference type="SAM" id="MobiDB-lite"/>
    </source>
</evidence>
<evidence type="ECO:0000313" key="2">
    <source>
        <dbReference type="EMBL" id="GAA0617854.1"/>
    </source>
</evidence>
<accession>A0ABN1GS51</accession>
<protein>
    <submittedName>
        <fullName evidence="2">Uncharacterized protein</fullName>
    </submittedName>
</protein>
<organism evidence="2 3">
    <name type="scientific">Streptomyces crystallinus</name>
    <dbReference type="NCBI Taxonomy" id="68191"/>
    <lineage>
        <taxon>Bacteria</taxon>
        <taxon>Bacillati</taxon>
        <taxon>Actinomycetota</taxon>
        <taxon>Actinomycetes</taxon>
        <taxon>Kitasatosporales</taxon>
        <taxon>Streptomycetaceae</taxon>
        <taxon>Streptomyces</taxon>
    </lineage>
</organism>